<dbReference type="GeneID" id="80019047"/>
<name>A0A8F3E9I4_9CAUD</name>
<keyword evidence="2" id="KW-1185">Reference proteome</keyword>
<gene>
    <name evidence="1" type="primary">61</name>
    <name evidence="1" type="ORF">SEA_FOOTLOOSE_61</name>
</gene>
<evidence type="ECO:0000313" key="1">
    <source>
        <dbReference type="EMBL" id="QWY84641.1"/>
    </source>
</evidence>
<protein>
    <submittedName>
        <fullName evidence="1">Uncharacterized protein</fullName>
    </submittedName>
</protein>
<organism evidence="1 2">
    <name type="scientific">Microbacterium phage Footloose</name>
    <dbReference type="NCBI Taxonomy" id="2836048"/>
    <lineage>
        <taxon>Viruses</taxon>
        <taxon>Duplodnaviria</taxon>
        <taxon>Heunggongvirae</taxon>
        <taxon>Uroviricota</taxon>
        <taxon>Caudoviricetes</taxon>
        <taxon>Footloosevirus</taxon>
        <taxon>Footloosevirus footloose</taxon>
    </lineage>
</organism>
<dbReference type="RefSeq" id="YP_010754458.1">
    <property type="nucleotide sequence ID" value="NC_073460.1"/>
</dbReference>
<dbReference type="EMBL" id="MZ150789">
    <property type="protein sequence ID" value="QWY84641.1"/>
    <property type="molecule type" value="Genomic_DNA"/>
</dbReference>
<proteinExistence type="predicted"/>
<dbReference type="Proteomes" id="UP000693692">
    <property type="component" value="Segment"/>
</dbReference>
<dbReference type="KEGG" id="vg:80019047"/>
<reference evidence="1" key="1">
    <citation type="submission" date="2021-05" db="EMBL/GenBank/DDBJ databases">
        <authorList>
            <person name="Brink J."/>
            <person name="Busse A.L."/>
            <person name="Crowley H.J."/>
            <person name="Hall C.J."/>
            <person name="Hetherington P."/>
            <person name="Hovde T.M."/>
            <person name="Johnson J.A."/>
            <person name="Karch K.E."/>
            <person name="Krueger C.J."/>
            <person name="Lundberg T.J."/>
            <person name="Madla Sanchez I."/>
            <person name="Mathiesen C."/>
            <person name="Moore L.J."/>
            <person name="Nordberg R.J."/>
            <person name="Petersen I.M."/>
            <person name="Piton K.L."/>
            <person name="Rozycki S.T."/>
            <person name="Rutten E."/>
            <person name="Samuelson I.O."/>
            <person name="Sarkilahti S.K."/>
            <person name="Schubert K.A."/>
            <person name="Stamness T.F."/>
            <person name="Tinman A.J."/>
            <person name="Tutterrow P.B."/>
            <person name="Wanzek N.C."/>
            <person name="Wheeler C.D."/>
            <person name="Spring A.M."/>
            <person name="Klyczek K."/>
            <person name="Garlena R.A."/>
            <person name="Russell D.A."/>
            <person name="Pope W.H."/>
            <person name="Jacobs-Sera D."/>
            <person name="Hatfull G.F."/>
        </authorList>
    </citation>
    <scope>NUCLEOTIDE SEQUENCE</scope>
</reference>
<evidence type="ECO:0000313" key="2">
    <source>
        <dbReference type="Proteomes" id="UP000693692"/>
    </source>
</evidence>
<sequence>METRPLSDLIAALRKGDGNGCRHANALMQEAADALMANQGAIVNSIIERTRTEATDDEREAQIPALIRELRMAQGDGSDWTEDLFARAADGLEVLLRRSGVPEPRATWVHCSPALLARGLSCASTVRRTCACEPVNGGHDHLVSEPQGKPSDTDLIAWHVEQVEALRPFIRSSAHLHAAMMHAATVRALRAAGGAR</sequence>
<accession>A0A8F3E9I4</accession>